<dbReference type="KEGG" id="vff:VITFI_CDS1484"/>
<proteinExistence type="predicted"/>
<sequence>MPTNRSSSSPRSTAPAGLNRRRWLQGALGLTAGSGLLALGGCGSSSEEDTVGYVRVVNATEDFSTATVLVDGDTVVSSLAYGGAVSDYVSVSSGSHTVTVKSTSGTTGPSSAYSFNEDTSNTLVAYGSLASGMSFVKLEESTSTPGSSSFKVRVLHANWQLDGLDVYLSNESSLSDLSPDLSVDASGDLSSFVTLDKGSYRLRITVKDDHSTVLFDSGSDSAGSITFSGDQAVTLAVVPRSSGSLPDVTALPEGNSAVVIDNSLV</sequence>
<evidence type="ECO:0000313" key="3">
    <source>
        <dbReference type="Proteomes" id="UP000199729"/>
    </source>
</evidence>
<dbReference type="OrthoDB" id="8809429at2"/>
<evidence type="ECO:0000259" key="1">
    <source>
        <dbReference type="Pfam" id="PF14344"/>
    </source>
</evidence>
<dbReference type="InterPro" id="IPR025510">
    <property type="entry name" value="DUF4397"/>
</dbReference>
<accession>A0A221KE11</accession>
<protein>
    <recommendedName>
        <fullName evidence="1">DUF4397 domain-containing protein</fullName>
    </recommendedName>
</protein>
<dbReference type="EMBL" id="CP022423">
    <property type="protein sequence ID" value="ASM77262.1"/>
    <property type="molecule type" value="Genomic_DNA"/>
</dbReference>
<dbReference type="InterPro" id="IPR006311">
    <property type="entry name" value="TAT_signal"/>
</dbReference>
<feature type="domain" description="DUF4397" evidence="1">
    <location>
        <begin position="53"/>
        <end position="167"/>
    </location>
</feature>
<organism evidence="2 3">
    <name type="scientific">Vitreoscilla filiformis</name>
    <dbReference type="NCBI Taxonomy" id="63"/>
    <lineage>
        <taxon>Bacteria</taxon>
        <taxon>Pseudomonadati</taxon>
        <taxon>Pseudomonadota</taxon>
        <taxon>Betaproteobacteria</taxon>
        <taxon>Neisseriales</taxon>
        <taxon>Neisseriaceae</taxon>
        <taxon>Vitreoscilla</taxon>
    </lineage>
</organism>
<evidence type="ECO:0000313" key="2">
    <source>
        <dbReference type="EMBL" id="ASM77262.1"/>
    </source>
</evidence>
<dbReference type="RefSeq" id="WP_157725596.1">
    <property type="nucleotide sequence ID" value="NZ_CP022423.1"/>
</dbReference>
<gene>
    <name evidence="2" type="ORF">VITFI_CDS1484</name>
</gene>
<dbReference type="Pfam" id="PF14344">
    <property type="entry name" value="DUF4397"/>
    <property type="match status" value="1"/>
</dbReference>
<reference evidence="2 3" key="1">
    <citation type="submission" date="2017-07" db="EMBL/GenBank/DDBJ databases">
        <title>Complete Genome Sequence of the cosmetic ferment Vitreoscilla filiformis (ATCC15551).</title>
        <authorList>
            <person name="Contreras S."/>
            <person name="Sagory-Zalkind P."/>
            <person name="Blanquart H."/>
            <person name="Iltis A."/>
            <person name="Morand S.C."/>
        </authorList>
    </citation>
    <scope>NUCLEOTIDE SEQUENCE [LARGE SCALE GENOMIC DNA]</scope>
    <source>
        <strain evidence="2 3">ATCC 15551</strain>
    </source>
</reference>
<dbReference type="AlphaFoldDB" id="A0A221KE11"/>
<dbReference type="PROSITE" id="PS51318">
    <property type="entry name" value="TAT"/>
    <property type="match status" value="1"/>
</dbReference>
<name>A0A221KE11_VITFI</name>
<dbReference type="Proteomes" id="UP000199729">
    <property type="component" value="Chromosome"/>
</dbReference>
<keyword evidence="3" id="KW-1185">Reference proteome</keyword>